<organism evidence="2 3">
    <name type="scientific">Gossypium tomentosum</name>
    <name type="common">Hawaiian cotton</name>
    <name type="synonym">Gossypium sandvicense</name>
    <dbReference type="NCBI Taxonomy" id="34277"/>
    <lineage>
        <taxon>Eukaryota</taxon>
        <taxon>Viridiplantae</taxon>
        <taxon>Streptophyta</taxon>
        <taxon>Embryophyta</taxon>
        <taxon>Tracheophyta</taxon>
        <taxon>Spermatophyta</taxon>
        <taxon>Magnoliopsida</taxon>
        <taxon>eudicotyledons</taxon>
        <taxon>Gunneridae</taxon>
        <taxon>Pentapetalae</taxon>
        <taxon>rosids</taxon>
        <taxon>malvids</taxon>
        <taxon>Malvales</taxon>
        <taxon>Malvaceae</taxon>
        <taxon>Malvoideae</taxon>
        <taxon>Gossypium</taxon>
    </lineage>
</organism>
<accession>A0A5D2KMM7</accession>
<keyword evidence="1" id="KW-1133">Transmembrane helix</keyword>
<feature type="transmembrane region" description="Helical" evidence="1">
    <location>
        <begin position="12"/>
        <end position="33"/>
    </location>
</feature>
<reference evidence="2 3" key="1">
    <citation type="submission" date="2019-07" db="EMBL/GenBank/DDBJ databases">
        <title>WGS assembly of Gossypium tomentosum.</title>
        <authorList>
            <person name="Chen Z.J."/>
            <person name="Sreedasyam A."/>
            <person name="Ando A."/>
            <person name="Song Q."/>
            <person name="De L."/>
            <person name="Hulse-Kemp A."/>
            <person name="Ding M."/>
            <person name="Ye W."/>
            <person name="Kirkbride R."/>
            <person name="Jenkins J."/>
            <person name="Plott C."/>
            <person name="Lovell J."/>
            <person name="Lin Y.-M."/>
            <person name="Vaughn R."/>
            <person name="Liu B."/>
            <person name="Li W."/>
            <person name="Simpson S."/>
            <person name="Scheffler B."/>
            <person name="Saski C."/>
            <person name="Grover C."/>
            <person name="Hu G."/>
            <person name="Conover J."/>
            <person name="Carlson J."/>
            <person name="Shu S."/>
            <person name="Boston L."/>
            <person name="Williams M."/>
            <person name="Peterson D."/>
            <person name="Mcgee K."/>
            <person name="Jones D."/>
            <person name="Wendel J."/>
            <person name="Stelly D."/>
            <person name="Grimwood J."/>
            <person name="Schmutz J."/>
        </authorList>
    </citation>
    <scope>NUCLEOTIDE SEQUENCE [LARGE SCALE GENOMIC DNA]</scope>
    <source>
        <strain evidence="2">7179.01</strain>
    </source>
</reference>
<sequence length="80" mass="8787">MARSIVLEELFKLLKTLSVVATVIFHLLLLFSLKHQRVVSSSCFLTVLILLPLLLLPIEIEMRKGRSLSPCGGGGKEGVI</sequence>
<dbReference type="EMBL" id="CM017628">
    <property type="protein sequence ID" value="TYH68090.1"/>
    <property type="molecule type" value="Genomic_DNA"/>
</dbReference>
<evidence type="ECO:0000256" key="1">
    <source>
        <dbReference type="SAM" id="Phobius"/>
    </source>
</evidence>
<gene>
    <name evidence="2" type="ORF">ES332_D06G234600v1</name>
</gene>
<dbReference type="AlphaFoldDB" id="A0A5D2KMM7"/>
<evidence type="ECO:0000313" key="2">
    <source>
        <dbReference type="EMBL" id="TYH68090.1"/>
    </source>
</evidence>
<keyword evidence="3" id="KW-1185">Reference proteome</keyword>
<evidence type="ECO:0000313" key="3">
    <source>
        <dbReference type="Proteomes" id="UP000322667"/>
    </source>
</evidence>
<feature type="transmembrane region" description="Helical" evidence="1">
    <location>
        <begin position="39"/>
        <end position="58"/>
    </location>
</feature>
<proteinExistence type="predicted"/>
<protein>
    <submittedName>
        <fullName evidence="2">Uncharacterized protein</fullName>
    </submittedName>
</protein>
<name>A0A5D2KMM7_GOSTO</name>
<keyword evidence="1" id="KW-0812">Transmembrane</keyword>
<keyword evidence="1" id="KW-0472">Membrane</keyword>
<dbReference type="Proteomes" id="UP000322667">
    <property type="component" value="Chromosome D06"/>
</dbReference>